<feature type="non-terminal residue" evidence="1">
    <location>
        <position position="1"/>
    </location>
</feature>
<gene>
    <name evidence="1" type="primary">Nfu_g_1_015587</name>
</gene>
<evidence type="ECO:0000313" key="1">
    <source>
        <dbReference type="EMBL" id="SBP09998.1"/>
    </source>
</evidence>
<sequence>FTRQEVRIRLLKTSSLNLNDAAVLQSLLMGLKQKLKDQGVKSEVTLSWMKQPSGRIFYKENRNNQN</sequence>
<dbReference type="AlphaFoldDB" id="A0A1A7WW99"/>
<organism evidence="1">
    <name type="scientific">Iconisemion striatum</name>
    <dbReference type="NCBI Taxonomy" id="60296"/>
    <lineage>
        <taxon>Eukaryota</taxon>
        <taxon>Metazoa</taxon>
        <taxon>Chordata</taxon>
        <taxon>Craniata</taxon>
        <taxon>Vertebrata</taxon>
        <taxon>Euteleostomi</taxon>
        <taxon>Actinopterygii</taxon>
        <taxon>Neopterygii</taxon>
        <taxon>Teleostei</taxon>
        <taxon>Neoteleostei</taxon>
        <taxon>Acanthomorphata</taxon>
        <taxon>Ovalentaria</taxon>
        <taxon>Atherinomorphae</taxon>
        <taxon>Cyprinodontiformes</taxon>
        <taxon>Nothobranchiidae</taxon>
        <taxon>Iconisemion</taxon>
    </lineage>
</organism>
<proteinExistence type="predicted"/>
<dbReference type="EMBL" id="HADW01008598">
    <property type="protein sequence ID" value="SBP09998.1"/>
    <property type="molecule type" value="Transcribed_RNA"/>
</dbReference>
<name>A0A1A7WW99_9TELE</name>
<reference evidence="1" key="1">
    <citation type="submission" date="2016-05" db="EMBL/GenBank/DDBJ databases">
        <authorList>
            <person name="Lavstsen T."/>
            <person name="Jespersen J.S."/>
        </authorList>
    </citation>
    <scope>NUCLEOTIDE SEQUENCE</scope>
    <source>
        <tissue evidence="1">Brain</tissue>
    </source>
</reference>
<protein>
    <submittedName>
        <fullName evidence="1">Uncharacterized protein</fullName>
    </submittedName>
</protein>
<accession>A0A1A7WW99</accession>
<reference evidence="1" key="2">
    <citation type="submission" date="2016-06" db="EMBL/GenBank/DDBJ databases">
        <title>The genome of a short-lived fish provides insights into sex chromosome evolution and the genetic control of aging.</title>
        <authorList>
            <person name="Reichwald K."/>
            <person name="Felder M."/>
            <person name="Petzold A."/>
            <person name="Koch P."/>
            <person name="Groth M."/>
            <person name="Platzer M."/>
        </authorList>
    </citation>
    <scope>NUCLEOTIDE SEQUENCE</scope>
    <source>
        <tissue evidence="1">Brain</tissue>
    </source>
</reference>